<dbReference type="Pfam" id="PF22263">
    <property type="entry name" value="DUF6951"/>
    <property type="match status" value="1"/>
</dbReference>
<evidence type="ECO:0000313" key="2">
    <source>
        <dbReference type="Proteomes" id="UP000198535"/>
    </source>
</evidence>
<dbReference type="InterPro" id="IPR054227">
    <property type="entry name" value="DUF6951"/>
</dbReference>
<evidence type="ECO:0000313" key="1">
    <source>
        <dbReference type="EMBL" id="SFM28125.1"/>
    </source>
</evidence>
<dbReference type="OrthoDB" id="52877at2157"/>
<proteinExistence type="predicted"/>
<organism evidence="1 2">
    <name type="scientific">Methanolobus profundi</name>
    <dbReference type="NCBI Taxonomy" id="487685"/>
    <lineage>
        <taxon>Archaea</taxon>
        <taxon>Methanobacteriati</taxon>
        <taxon>Methanobacteriota</taxon>
        <taxon>Stenosarchaea group</taxon>
        <taxon>Methanomicrobia</taxon>
        <taxon>Methanosarcinales</taxon>
        <taxon>Methanosarcinaceae</taxon>
        <taxon>Methanolobus</taxon>
    </lineage>
</organism>
<accession>A0A1I4PKS3</accession>
<dbReference type="AlphaFoldDB" id="A0A1I4PKS3"/>
<keyword evidence="2" id="KW-1185">Reference proteome</keyword>
<dbReference type="Proteomes" id="UP000198535">
    <property type="component" value="Unassembled WGS sequence"/>
</dbReference>
<name>A0A1I4PKS3_9EURY</name>
<protein>
    <submittedName>
        <fullName evidence="1">Uncharacterized protein</fullName>
    </submittedName>
</protein>
<dbReference type="STRING" id="487685.SAMN04488696_0718"/>
<reference evidence="2" key="1">
    <citation type="submission" date="2016-10" db="EMBL/GenBank/DDBJ databases">
        <authorList>
            <person name="Varghese N."/>
            <person name="Submissions S."/>
        </authorList>
    </citation>
    <scope>NUCLEOTIDE SEQUENCE [LARGE SCALE GENOMIC DNA]</scope>
    <source>
        <strain evidence="2">Mob M</strain>
    </source>
</reference>
<dbReference type="RefSeq" id="WP_091933235.1">
    <property type="nucleotide sequence ID" value="NZ_FOUJ01000001.1"/>
</dbReference>
<gene>
    <name evidence="1" type="ORF">SAMN04488696_0718</name>
</gene>
<dbReference type="EMBL" id="FOUJ01000001">
    <property type="protein sequence ID" value="SFM28125.1"/>
    <property type="molecule type" value="Genomic_DNA"/>
</dbReference>
<sequence length="106" mass="11700">MPSEVKVNSAICGFNHKITGQLEGKTVITDIETDCSKVAKIAHMEIPKKQTLNIKENYVMDQAKDTCCVTCIVPAGVLHVCKMELGMLSKTLAKQSERVSIEFNDE</sequence>